<dbReference type="EnsemblPlants" id="AUR62018356-RA">
    <property type="protein sequence ID" value="AUR62018356-RA:cds"/>
    <property type="gene ID" value="AUR62018356"/>
</dbReference>
<dbReference type="Gramene" id="AUR62018356-RA">
    <property type="protein sequence ID" value="AUR62018356-RA:cds"/>
    <property type="gene ID" value="AUR62018356"/>
</dbReference>
<dbReference type="OMA" id="PPWDEAF"/>
<evidence type="ECO:0000313" key="3">
    <source>
        <dbReference type="Proteomes" id="UP000596660"/>
    </source>
</evidence>
<dbReference type="InterPro" id="IPR036047">
    <property type="entry name" value="F-box-like_dom_sf"/>
</dbReference>
<organism evidence="2 3">
    <name type="scientific">Chenopodium quinoa</name>
    <name type="common">Quinoa</name>
    <dbReference type="NCBI Taxonomy" id="63459"/>
    <lineage>
        <taxon>Eukaryota</taxon>
        <taxon>Viridiplantae</taxon>
        <taxon>Streptophyta</taxon>
        <taxon>Embryophyta</taxon>
        <taxon>Tracheophyta</taxon>
        <taxon>Spermatophyta</taxon>
        <taxon>Magnoliopsida</taxon>
        <taxon>eudicotyledons</taxon>
        <taxon>Gunneridae</taxon>
        <taxon>Pentapetalae</taxon>
        <taxon>Caryophyllales</taxon>
        <taxon>Chenopodiaceae</taxon>
        <taxon>Chenopodioideae</taxon>
        <taxon>Atripliceae</taxon>
        <taxon>Chenopodium</taxon>
    </lineage>
</organism>
<evidence type="ECO:0000259" key="1">
    <source>
        <dbReference type="PROSITE" id="PS50181"/>
    </source>
</evidence>
<keyword evidence="3" id="KW-1185">Reference proteome</keyword>
<protein>
    <recommendedName>
        <fullName evidence="1">F-box domain-containing protein</fullName>
    </recommendedName>
</protein>
<name>A0A803LT12_CHEQI</name>
<dbReference type="SUPFAM" id="SSF81383">
    <property type="entry name" value="F-box domain"/>
    <property type="match status" value="1"/>
</dbReference>
<sequence length="388" mass="45175">MLFFLISCFSFIFVVKSLLPIKLTKMRLLSPFFWVELSKSLVCYIRKRGLVFGVFEATYLSPVRKIHTVEFVRVEDEGISVLDLPDLALDMILDRLSPADLCSLAGVCRELRGKCRSNHMWEKHMKSKWGRVIGNAALVKWHEHMALNKRRFSLGGSNNGGIIWNIFSLWPFSSLIRPKLIGRSELKGSLPPDSIMGWYLSLESGKFWFPAQVYNRENGHDGFVLSCYDAELSYNSKSDTFQARYTLHGRKTVEENISWSRIRAPPVDNPAYELHVSDCLDDLKPGDHLEIQWRRNREYPYGWWYGVVGHLDSCTRNEYHCICHDSDTVTLEFNQYAPDSRWRRMNVNRKNHREEGNEGDGFYGGIRKIYSEEEITIWKSLWPTKVLN</sequence>
<proteinExistence type="predicted"/>
<dbReference type="RefSeq" id="XP_021745700.1">
    <property type="nucleotide sequence ID" value="XM_021890008.1"/>
</dbReference>
<evidence type="ECO:0000313" key="2">
    <source>
        <dbReference type="EnsemblPlants" id="AUR62018356-RA:cds"/>
    </source>
</evidence>
<dbReference type="PANTHER" id="PTHR31482">
    <property type="entry name" value="ESTS AU081301(E20138)"/>
    <property type="match status" value="1"/>
</dbReference>
<dbReference type="OrthoDB" id="512036at2759"/>
<dbReference type="Proteomes" id="UP000596660">
    <property type="component" value="Unplaced"/>
</dbReference>
<dbReference type="Pfam" id="PF00646">
    <property type="entry name" value="F-box"/>
    <property type="match status" value="1"/>
</dbReference>
<dbReference type="GeneID" id="110711603"/>
<dbReference type="PANTHER" id="PTHR31482:SF18">
    <property type="entry name" value="ESTS AU081301(E20138)"/>
    <property type="match status" value="1"/>
</dbReference>
<dbReference type="AlphaFoldDB" id="A0A803LT12"/>
<dbReference type="Gene3D" id="1.20.1280.50">
    <property type="match status" value="1"/>
</dbReference>
<dbReference type="InterPro" id="IPR001810">
    <property type="entry name" value="F-box_dom"/>
</dbReference>
<reference evidence="2" key="2">
    <citation type="submission" date="2021-03" db="UniProtKB">
        <authorList>
            <consortium name="EnsemblPlants"/>
        </authorList>
    </citation>
    <scope>IDENTIFICATION</scope>
</reference>
<gene>
    <name evidence="2" type="primary">LOC110711603</name>
</gene>
<accession>A0A803LT12</accession>
<reference evidence="2" key="1">
    <citation type="journal article" date="2017" name="Nature">
        <title>The genome of Chenopodium quinoa.</title>
        <authorList>
            <person name="Jarvis D.E."/>
            <person name="Ho Y.S."/>
            <person name="Lightfoot D.J."/>
            <person name="Schmoeckel S.M."/>
            <person name="Li B."/>
            <person name="Borm T.J.A."/>
            <person name="Ohyanagi H."/>
            <person name="Mineta K."/>
            <person name="Michell C.T."/>
            <person name="Saber N."/>
            <person name="Kharbatia N.M."/>
            <person name="Rupper R.R."/>
            <person name="Sharp A.R."/>
            <person name="Dally N."/>
            <person name="Boughton B.A."/>
            <person name="Woo Y.H."/>
            <person name="Gao G."/>
            <person name="Schijlen E.G.W.M."/>
            <person name="Guo X."/>
            <person name="Momin A.A."/>
            <person name="Negrao S."/>
            <person name="Al-Babili S."/>
            <person name="Gehring C."/>
            <person name="Roessner U."/>
            <person name="Jung C."/>
            <person name="Murphy K."/>
            <person name="Arold S.T."/>
            <person name="Gojobori T."/>
            <person name="van der Linden C.G."/>
            <person name="van Loo E.N."/>
            <person name="Jellen E.N."/>
            <person name="Maughan P.J."/>
            <person name="Tester M."/>
        </authorList>
    </citation>
    <scope>NUCLEOTIDE SEQUENCE [LARGE SCALE GENOMIC DNA]</scope>
    <source>
        <strain evidence="2">cv. PI 614886</strain>
    </source>
</reference>
<dbReference type="KEGG" id="cqi:110711603"/>
<dbReference type="SMART" id="SM00256">
    <property type="entry name" value="FBOX"/>
    <property type="match status" value="1"/>
</dbReference>
<feature type="domain" description="F-box" evidence="1">
    <location>
        <begin position="78"/>
        <end position="124"/>
    </location>
</feature>
<dbReference type="PROSITE" id="PS50181">
    <property type="entry name" value="FBOX"/>
    <property type="match status" value="1"/>
</dbReference>